<dbReference type="EnsemblMetazoa" id="G5532.1">
    <property type="protein sequence ID" value="G5532.1:cds"/>
    <property type="gene ID" value="G5532"/>
</dbReference>
<proteinExistence type="predicted"/>
<feature type="transmembrane region" description="Helical" evidence="1">
    <location>
        <begin position="12"/>
        <end position="31"/>
    </location>
</feature>
<evidence type="ECO:0000256" key="1">
    <source>
        <dbReference type="SAM" id="Phobius"/>
    </source>
</evidence>
<name>A0A8W8NF00_MAGGI</name>
<keyword evidence="4" id="KW-1185">Reference proteome</keyword>
<reference evidence="3" key="1">
    <citation type="submission" date="2022-08" db="UniProtKB">
        <authorList>
            <consortium name="EnsemblMetazoa"/>
        </authorList>
    </citation>
    <scope>IDENTIFICATION</scope>
    <source>
        <strain evidence="3">05x7-T-G4-1.051#20</strain>
    </source>
</reference>
<organism evidence="3 4">
    <name type="scientific">Magallana gigas</name>
    <name type="common">Pacific oyster</name>
    <name type="synonym">Crassostrea gigas</name>
    <dbReference type="NCBI Taxonomy" id="29159"/>
    <lineage>
        <taxon>Eukaryota</taxon>
        <taxon>Metazoa</taxon>
        <taxon>Spiralia</taxon>
        <taxon>Lophotrochozoa</taxon>
        <taxon>Mollusca</taxon>
        <taxon>Bivalvia</taxon>
        <taxon>Autobranchia</taxon>
        <taxon>Pteriomorphia</taxon>
        <taxon>Ostreida</taxon>
        <taxon>Ostreoidea</taxon>
        <taxon>Ostreidae</taxon>
        <taxon>Magallana</taxon>
    </lineage>
</organism>
<accession>A0A8W8NF00</accession>
<evidence type="ECO:0000313" key="4">
    <source>
        <dbReference type="Proteomes" id="UP000005408"/>
    </source>
</evidence>
<dbReference type="InterPro" id="IPR031941">
    <property type="entry name" value="DUF4773"/>
</dbReference>
<keyword evidence="1" id="KW-0812">Transmembrane</keyword>
<keyword evidence="1" id="KW-0472">Membrane</keyword>
<feature type="domain" description="DUF4773" evidence="2">
    <location>
        <begin position="56"/>
        <end position="169"/>
    </location>
</feature>
<dbReference type="PANTHER" id="PTHR36299:SF2">
    <property type="entry name" value="DUF4773 DOMAIN-CONTAINING PROTEIN"/>
    <property type="match status" value="1"/>
</dbReference>
<dbReference type="Proteomes" id="UP000005408">
    <property type="component" value="Unassembled WGS sequence"/>
</dbReference>
<evidence type="ECO:0000259" key="2">
    <source>
        <dbReference type="Pfam" id="PF15998"/>
    </source>
</evidence>
<dbReference type="AlphaFoldDB" id="A0A8W8NF00"/>
<sequence>RKDIVMGFKRDSFIMLGYLSLALLAVTFNFVHPSSLPSIRVFDHKPQNVEEEPNGCSCVGYTCGCCQHLEVDKIGLNDTVCINVKYLDQDYGLEVTLSVDGHVYINASISARNPPPLCAAIPGLKDLASICLQFYNLNVNSTSFSGCMRVVAKLKYVTVDKINIGCFKIPPSKSGARTVPKVQSKEFLAFVEKYMEAKRSDYKWLDLKKFDVRSLK</sequence>
<keyword evidence="1" id="KW-1133">Transmembrane helix</keyword>
<evidence type="ECO:0000313" key="3">
    <source>
        <dbReference type="EnsemblMetazoa" id="G5532.1:cds"/>
    </source>
</evidence>
<dbReference type="Pfam" id="PF15998">
    <property type="entry name" value="DUF4773"/>
    <property type="match status" value="1"/>
</dbReference>
<protein>
    <recommendedName>
        <fullName evidence="2">DUF4773 domain-containing protein</fullName>
    </recommendedName>
</protein>
<dbReference type="PANTHER" id="PTHR36299">
    <property type="entry name" value="AGAP008005-PA"/>
    <property type="match status" value="1"/>
</dbReference>